<dbReference type="GO" id="GO:0006450">
    <property type="term" value="P:regulation of translational fidelity"/>
    <property type="evidence" value="ECO:0007669"/>
    <property type="project" value="InterPro"/>
</dbReference>
<dbReference type="AlphaFoldDB" id="A0A3S0FR86"/>
<comment type="catalytic activity">
    <reaction evidence="1">
        <text>L-glutamyl-tRNA(Gln) + L-glutamine + ATP + H2O = L-glutaminyl-tRNA(Gln) + L-glutamate + ADP + phosphate + H(+)</text>
        <dbReference type="Rhea" id="RHEA:17521"/>
        <dbReference type="Rhea" id="RHEA-COMP:9681"/>
        <dbReference type="Rhea" id="RHEA-COMP:9684"/>
        <dbReference type="ChEBI" id="CHEBI:15377"/>
        <dbReference type="ChEBI" id="CHEBI:15378"/>
        <dbReference type="ChEBI" id="CHEBI:29985"/>
        <dbReference type="ChEBI" id="CHEBI:30616"/>
        <dbReference type="ChEBI" id="CHEBI:43474"/>
        <dbReference type="ChEBI" id="CHEBI:58359"/>
        <dbReference type="ChEBI" id="CHEBI:78520"/>
        <dbReference type="ChEBI" id="CHEBI:78521"/>
        <dbReference type="ChEBI" id="CHEBI:456216"/>
    </reaction>
</comment>
<sequence>MDISKSEVEKIIKLSSISCSEKELAIYIGDMCKIVDLFDKLKDVDTEGVKPMYNVIEDNLRLKEDEVIDKNSRDDVLKNVPKSKYGFYVVPKIIE</sequence>
<comment type="subunit">
    <text evidence="1">Heterotrimer of A, B and C subunits.</text>
</comment>
<dbReference type="NCBIfam" id="TIGR00135">
    <property type="entry name" value="gatC"/>
    <property type="match status" value="1"/>
</dbReference>
<dbReference type="InterPro" id="IPR036113">
    <property type="entry name" value="Asp/Glu-ADT_sf_sub_c"/>
</dbReference>
<dbReference type="RefSeq" id="WP_126044601.1">
    <property type="nucleotide sequence ID" value="NZ_RXFM01000026.1"/>
</dbReference>
<keyword evidence="1" id="KW-0436">Ligase</keyword>
<dbReference type="GO" id="GO:0050567">
    <property type="term" value="F:glutaminyl-tRNA synthase (glutamine-hydrolyzing) activity"/>
    <property type="evidence" value="ECO:0007669"/>
    <property type="project" value="UniProtKB-UniRule"/>
</dbReference>
<accession>A0A3S0FR86</accession>
<dbReference type="Gene3D" id="1.10.20.60">
    <property type="entry name" value="Glu-tRNAGln amidotransferase C subunit, N-terminal domain"/>
    <property type="match status" value="1"/>
</dbReference>
<keyword evidence="1" id="KW-0547">Nucleotide-binding</keyword>
<dbReference type="Proteomes" id="UP000279470">
    <property type="component" value="Unassembled WGS sequence"/>
</dbReference>
<keyword evidence="2" id="KW-0808">Transferase</keyword>
<dbReference type="PANTHER" id="PTHR15004:SF0">
    <property type="entry name" value="GLUTAMYL-TRNA(GLN) AMIDOTRANSFERASE SUBUNIT C, MITOCHONDRIAL"/>
    <property type="match status" value="1"/>
</dbReference>
<protein>
    <recommendedName>
        <fullName evidence="1">Aspartyl/glutamyl-tRNA(Asn/Gln) amidotransferase subunit C</fullName>
        <shortName evidence="1">Asp/Glu-ADT subunit C</shortName>
        <ecNumber evidence="1">6.3.5.-</ecNumber>
    </recommendedName>
</protein>
<dbReference type="SUPFAM" id="SSF141000">
    <property type="entry name" value="Glu-tRNAGln amidotransferase C subunit"/>
    <property type="match status" value="1"/>
</dbReference>
<dbReference type="GO" id="GO:0050566">
    <property type="term" value="F:asparaginyl-tRNA synthase (glutamine-hydrolyzing) activity"/>
    <property type="evidence" value="ECO:0007669"/>
    <property type="project" value="RHEA"/>
</dbReference>
<dbReference type="GO" id="GO:0005524">
    <property type="term" value="F:ATP binding"/>
    <property type="evidence" value="ECO:0007669"/>
    <property type="project" value="UniProtKB-KW"/>
</dbReference>
<dbReference type="HAMAP" id="MF_00122">
    <property type="entry name" value="GatC"/>
    <property type="match status" value="1"/>
</dbReference>
<dbReference type="GO" id="GO:0070681">
    <property type="term" value="P:glutaminyl-tRNAGln biosynthesis via transamidation"/>
    <property type="evidence" value="ECO:0007669"/>
    <property type="project" value="TreeGrafter"/>
</dbReference>
<proteinExistence type="inferred from homology"/>
<dbReference type="EMBL" id="RXFM01000026">
    <property type="protein sequence ID" value="RST68528.1"/>
    <property type="molecule type" value="Genomic_DNA"/>
</dbReference>
<dbReference type="OrthoDB" id="9794326at2"/>
<dbReference type="PANTHER" id="PTHR15004">
    <property type="entry name" value="GLUTAMYL-TRNA(GLN) AMIDOTRANSFERASE SUBUNIT C, MITOCHONDRIAL"/>
    <property type="match status" value="1"/>
</dbReference>
<dbReference type="GO" id="GO:0006412">
    <property type="term" value="P:translation"/>
    <property type="evidence" value="ECO:0007669"/>
    <property type="project" value="UniProtKB-UniRule"/>
</dbReference>
<name>A0A3S0FR86_9RICK</name>
<keyword evidence="3" id="KW-1185">Reference proteome</keyword>
<dbReference type="GO" id="GO:0016740">
    <property type="term" value="F:transferase activity"/>
    <property type="evidence" value="ECO:0007669"/>
    <property type="project" value="UniProtKB-KW"/>
</dbReference>
<organism evidence="2 3">
    <name type="scientific">Candidatus Aquarickettsia rohweri</name>
    <dbReference type="NCBI Taxonomy" id="2602574"/>
    <lineage>
        <taxon>Bacteria</taxon>
        <taxon>Pseudomonadati</taxon>
        <taxon>Pseudomonadota</taxon>
        <taxon>Alphaproteobacteria</taxon>
        <taxon>Rickettsiales</taxon>
        <taxon>Candidatus Midichloriaceae</taxon>
        <taxon>Candidatus Aquarickettsia</taxon>
    </lineage>
</organism>
<evidence type="ECO:0000313" key="3">
    <source>
        <dbReference type="Proteomes" id="UP000279470"/>
    </source>
</evidence>
<comment type="caution">
    <text evidence="2">The sequence shown here is derived from an EMBL/GenBank/DDBJ whole genome shotgun (WGS) entry which is preliminary data.</text>
</comment>
<dbReference type="EC" id="6.3.5.-" evidence="1"/>
<keyword evidence="1" id="KW-0067">ATP-binding</keyword>
<gene>
    <name evidence="1 2" type="primary">gatC</name>
    <name evidence="2" type="ORF">EIC27_02635</name>
</gene>
<dbReference type="InterPro" id="IPR003837">
    <property type="entry name" value="GatC"/>
</dbReference>
<evidence type="ECO:0000313" key="2">
    <source>
        <dbReference type="EMBL" id="RST68528.1"/>
    </source>
</evidence>
<dbReference type="Pfam" id="PF02686">
    <property type="entry name" value="GatC"/>
    <property type="match status" value="1"/>
</dbReference>
<keyword evidence="1" id="KW-0648">Protein biosynthesis</keyword>
<comment type="function">
    <text evidence="1">Allows the formation of correctly charged Asn-tRNA(Asn) or Gln-tRNA(Gln) through the transamidation of misacylated Asp-tRNA(Asn) or Glu-tRNA(Gln) in organisms which lack either or both of asparaginyl-tRNA or glutaminyl-tRNA synthetases. The reaction takes place in the presence of glutamine and ATP through an activated phospho-Asp-tRNA(Asn) or phospho-Glu-tRNA(Gln).</text>
</comment>
<reference evidence="3" key="1">
    <citation type="submission" date="2018-11" db="EMBL/GenBank/DDBJ databases">
        <title>Phylogenetic, genomic, and biogeographic characterization of a novel and ubiquitous marine invertebrate-associated Rickettsiales parasite, Candidatus Marinoinvertebrata rohwerii, gen. nov., sp. nov.</title>
        <authorList>
            <person name="Klinges J.G."/>
            <person name="Rosales S.M."/>
            <person name="Mcminds R."/>
            <person name="Shaver E.C."/>
            <person name="Shantz A."/>
            <person name="Peters E.C."/>
            <person name="Burkepile D.E."/>
            <person name="Silliman B.R."/>
            <person name="Vega Thurber R.L."/>
        </authorList>
    </citation>
    <scope>NUCLEOTIDE SEQUENCE [LARGE SCALE GENOMIC DNA]</scope>
    <source>
        <strain evidence="3">a_cerv_44</strain>
    </source>
</reference>
<comment type="catalytic activity">
    <reaction evidence="1">
        <text>L-aspartyl-tRNA(Asn) + L-glutamine + ATP + H2O = L-asparaginyl-tRNA(Asn) + L-glutamate + ADP + phosphate + 2 H(+)</text>
        <dbReference type="Rhea" id="RHEA:14513"/>
        <dbReference type="Rhea" id="RHEA-COMP:9674"/>
        <dbReference type="Rhea" id="RHEA-COMP:9677"/>
        <dbReference type="ChEBI" id="CHEBI:15377"/>
        <dbReference type="ChEBI" id="CHEBI:15378"/>
        <dbReference type="ChEBI" id="CHEBI:29985"/>
        <dbReference type="ChEBI" id="CHEBI:30616"/>
        <dbReference type="ChEBI" id="CHEBI:43474"/>
        <dbReference type="ChEBI" id="CHEBI:58359"/>
        <dbReference type="ChEBI" id="CHEBI:78515"/>
        <dbReference type="ChEBI" id="CHEBI:78516"/>
        <dbReference type="ChEBI" id="CHEBI:456216"/>
    </reaction>
</comment>
<comment type="similarity">
    <text evidence="1">Belongs to the GatC family.</text>
</comment>
<evidence type="ECO:0000256" key="1">
    <source>
        <dbReference type="HAMAP-Rule" id="MF_00122"/>
    </source>
</evidence>